<feature type="region of interest" description="Disordered" evidence="1">
    <location>
        <begin position="57"/>
        <end position="91"/>
    </location>
</feature>
<sequence length="156" mass="16743">MRPIDPVNGAELAGRWGTVEAFVAVFTTNLPMIFPLFKTWLAPWFVSSSQSYKIRSGFNTIGGGSGGSGGGESAGRKRNMRGPPSVNPLTTLSLNTSREQMVASGIPLQELEISGAPAAPGHSSNVVYVSKQFDLTTEDDGTRKGGPRAQRMYKHW</sequence>
<evidence type="ECO:0000256" key="1">
    <source>
        <dbReference type="SAM" id="MobiDB-lite"/>
    </source>
</evidence>
<dbReference type="EMBL" id="JAKJXP020000012">
    <property type="protein sequence ID" value="KAK7755593.1"/>
    <property type="molecule type" value="Genomic_DNA"/>
</dbReference>
<dbReference type="Proteomes" id="UP001320420">
    <property type="component" value="Unassembled WGS sequence"/>
</dbReference>
<feature type="region of interest" description="Disordered" evidence="1">
    <location>
        <begin position="137"/>
        <end position="156"/>
    </location>
</feature>
<gene>
    <name evidence="2" type="ORF">SLS62_002528</name>
</gene>
<organism evidence="2 3">
    <name type="scientific">Diatrype stigma</name>
    <dbReference type="NCBI Taxonomy" id="117547"/>
    <lineage>
        <taxon>Eukaryota</taxon>
        <taxon>Fungi</taxon>
        <taxon>Dikarya</taxon>
        <taxon>Ascomycota</taxon>
        <taxon>Pezizomycotina</taxon>
        <taxon>Sordariomycetes</taxon>
        <taxon>Xylariomycetidae</taxon>
        <taxon>Xylariales</taxon>
        <taxon>Diatrypaceae</taxon>
        <taxon>Diatrype</taxon>
    </lineage>
</organism>
<name>A0AAN9UWM4_9PEZI</name>
<evidence type="ECO:0000313" key="3">
    <source>
        <dbReference type="Proteomes" id="UP001320420"/>
    </source>
</evidence>
<reference evidence="2 3" key="1">
    <citation type="submission" date="2024-02" db="EMBL/GenBank/DDBJ databases">
        <title>De novo assembly and annotation of 12 fungi associated with fruit tree decline syndrome in Ontario, Canada.</title>
        <authorList>
            <person name="Sulman M."/>
            <person name="Ellouze W."/>
            <person name="Ilyukhin E."/>
        </authorList>
    </citation>
    <scope>NUCLEOTIDE SEQUENCE [LARGE SCALE GENOMIC DNA]</scope>
    <source>
        <strain evidence="2 3">M11/M66-122</strain>
    </source>
</reference>
<dbReference type="AlphaFoldDB" id="A0AAN9UWM4"/>
<evidence type="ECO:0000313" key="2">
    <source>
        <dbReference type="EMBL" id="KAK7755593.1"/>
    </source>
</evidence>
<proteinExistence type="predicted"/>
<keyword evidence="3" id="KW-1185">Reference proteome</keyword>
<protein>
    <submittedName>
        <fullName evidence="2">Uncharacterized protein</fullName>
    </submittedName>
</protein>
<feature type="compositionally biased region" description="Gly residues" evidence="1">
    <location>
        <begin position="60"/>
        <end position="73"/>
    </location>
</feature>
<comment type="caution">
    <text evidence="2">The sequence shown here is derived from an EMBL/GenBank/DDBJ whole genome shotgun (WGS) entry which is preliminary data.</text>
</comment>
<accession>A0AAN9UWM4</accession>